<accession>A0ABV9WFC1</accession>
<reference evidence="3" key="1">
    <citation type="journal article" date="2019" name="Int. J. Syst. Evol. Microbiol.">
        <title>The Global Catalogue of Microorganisms (GCM) 10K type strain sequencing project: providing services to taxonomists for standard genome sequencing and annotation.</title>
        <authorList>
            <consortium name="The Broad Institute Genomics Platform"/>
            <consortium name="The Broad Institute Genome Sequencing Center for Infectious Disease"/>
            <person name="Wu L."/>
            <person name="Ma J."/>
        </authorList>
    </citation>
    <scope>NUCLEOTIDE SEQUENCE [LARGE SCALE GENOMIC DNA]</scope>
    <source>
        <strain evidence="3">CGMCC 4.7152</strain>
    </source>
</reference>
<protein>
    <submittedName>
        <fullName evidence="2">SAV_915 family protein</fullName>
    </submittedName>
</protein>
<keyword evidence="3" id="KW-1185">Reference proteome</keyword>
<evidence type="ECO:0000313" key="2">
    <source>
        <dbReference type="EMBL" id="MFC5006295.1"/>
    </source>
</evidence>
<comment type="caution">
    <text evidence="2">The sequence shown here is derived from an EMBL/GenBank/DDBJ whole genome shotgun (WGS) entry which is preliminary data.</text>
</comment>
<dbReference type="RefSeq" id="WP_380126911.1">
    <property type="nucleotide sequence ID" value="NZ_JBHSIU010000097.1"/>
</dbReference>
<gene>
    <name evidence="2" type="ORF">ACFPIJ_51805</name>
</gene>
<feature type="region of interest" description="Disordered" evidence="1">
    <location>
        <begin position="91"/>
        <end position="118"/>
    </location>
</feature>
<evidence type="ECO:0000256" key="1">
    <source>
        <dbReference type="SAM" id="MobiDB-lite"/>
    </source>
</evidence>
<dbReference type="EMBL" id="JBHSIU010000097">
    <property type="protein sequence ID" value="MFC5006295.1"/>
    <property type="molecule type" value="Genomic_DNA"/>
</dbReference>
<proteinExistence type="predicted"/>
<dbReference type="NCBIfam" id="NF042914">
    <property type="entry name" value="SAV915_dom"/>
    <property type="match status" value="1"/>
</dbReference>
<dbReference type="InterPro" id="IPR049975">
    <property type="entry name" value="SAV_915-like_dom"/>
</dbReference>
<sequence>MDIPHQHYFVPVGVAVDAADTLVIRTGCRPRGARVGIAFTGPDRLVAAMGPRQQWTRLSESALREMLRPLGIDDIQVDPILVGPRITPASARLSRRERVPGGAVGEPASGDRATAMSG</sequence>
<dbReference type="Proteomes" id="UP001595912">
    <property type="component" value="Unassembled WGS sequence"/>
</dbReference>
<organism evidence="2 3">
    <name type="scientific">Dactylosporangium cerinum</name>
    <dbReference type="NCBI Taxonomy" id="1434730"/>
    <lineage>
        <taxon>Bacteria</taxon>
        <taxon>Bacillati</taxon>
        <taxon>Actinomycetota</taxon>
        <taxon>Actinomycetes</taxon>
        <taxon>Micromonosporales</taxon>
        <taxon>Micromonosporaceae</taxon>
        <taxon>Dactylosporangium</taxon>
    </lineage>
</organism>
<name>A0ABV9WFC1_9ACTN</name>
<evidence type="ECO:0000313" key="3">
    <source>
        <dbReference type="Proteomes" id="UP001595912"/>
    </source>
</evidence>